<dbReference type="RefSeq" id="WP_193123239.1">
    <property type="nucleotide sequence ID" value="NZ_JADBGI010000016.1"/>
</dbReference>
<evidence type="ECO:0000259" key="3">
    <source>
        <dbReference type="Pfam" id="PF01571"/>
    </source>
</evidence>
<evidence type="ECO:0000256" key="1">
    <source>
        <dbReference type="ARBA" id="ARBA00008609"/>
    </source>
</evidence>
<keyword evidence="6" id="KW-1185">Reference proteome</keyword>
<sequence>MATQPHVVVIGAGTVGCALADELSLRGWTRVTVLEQGPLPTVGSAPEHPLAPAFLFRVGPCKTLSASAVRTAETYAGLAADGRPLFRNLGGLELATTPTRWDGLKHQHGWAASWGIEASLLTPGQCAGLHPELGTAPLLGGLYTPGDGVVDLHGAARAQAERAAERGVRFLPFHRVTGIERRADRVRAVTTEHGSFRADAVVSCAGASGPRIAATVGLPLPVTDLPHRVLHTGTGTEEGEEEGFDARGPVLRHGDTALSTGRRPGSPHLRAHGYRAEPDGDPGDGLPDWGPVADLVPGLAGRTDAHTVPGEALATADGHPLLGEHPALGGFWVVQAVGPSHAAGVAASVAEWIVDGRPRDDLHCCELDRFDEVQRSPVYVYRHSRRARASLDTGARVPRPADADRPLRTSPFHERQLELGARSVESAGWECPQWYDANAALPEVERVVERHGWPDRDRSPVVGAEALVARARAALFDLTPRTRVEISGPEALSFLQTMTTNEVDHEPGAVVHTLMLDDDGRVRGELTVVRRDEARFLVGADGTTGVDWLRRHLPRNGSVHLRDLTPGTCCLGLWGPRAHALMQELSADGLSDHTPGRPLALRLHLGAAPVIALHTSGIGEPAWELRTSADLGRLLWDTLWEAGRDHGLIAAGRAAFDSLRLEEGHRSWGRDVTTEHDPYEAGLGHAVRMGKGYFRGREALEERAGTPAVRQLTRLTIDDPRARVGGADPVHAEGAVVGHVTRADVGYTVGTGIAHAWLPASLADPGQGVEITHLGERVKATVAADPRPLGVRPRP</sequence>
<gene>
    <name evidence="5" type="ORF">IDM40_18275</name>
</gene>
<dbReference type="PANTHER" id="PTHR43757:SF2">
    <property type="entry name" value="AMINOMETHYLTRANSFERASE, MITOCHONDRIAL"/>
    <property type="match status" value="1"/>
</dbReference>
<comment type="caution">
    <text evidence="5">The sequence shown here is derived from an EMBL/GenBank/DDBJ whole genome shotgun (WGS) entry which is preliminary data.</text>
</comment>
<dbReference type="Gene3D" id="3.30.1360.120">
    <property type="entry name" value="Probable tRNA modification gtpase trme, domain 1"/>
    <property type="match status" value="1"/>
</dbReference>
<dbReference type="Pfam" id="PF08669">
    <property type="entry name" value="GCV_T_C"/>
    <property type="match status" value="1"/>
</dbReference>
<name>A0ABR9P9X7_9ACTN</name>
<evidence type="ECO:0000313" key="6">
    <source>
        <dbReference type="Proteomes" id="UP000806528"/>
    </source>
</evidence>
<protein>
    <submittedName>
        <fullName evidence="5">GcvT family protein</fullName>
    </submittedName>
</protein>
<dbReference type="InterPro" id="IPR006076">
    <property type="entry name" value="FAD-dep_OxRdtase"/>
</dbReference>
<organism evidence="5 6">
    <name type="scientific">Nocardiopsis coralli</name>
    <dbReference type="NCBI Taxonomy" id="2772213"/>
    <lineage>
        <taxon>Bacteria</taxon>
        <taxon>Bacillati</taxon>
        <taxon>Actinomycetota</taxon>
        <taxon>Actinomycetes</taxon>
        <taxon>Streptosporangiales</taxon>
        <taxon>Nocardiopsidaceae</taxon>
        <taxon>Nocardiopsis</taxon>
    </lineage>
</organism>
<dbReference type="Pfam" id="PF01571">
    <property type="entry name" value="GCV_T"/>
    <property type="match status" value="1"/>
</dbReference>
<evidence type="ECO:0000259" key="4">
    <source>
        <dbReference type="Pfam" id="PF08669"/>
    </source>
</evidence>
<dbReference type="Gene3D" id="3.30.70.1400">
    <property type="entry name" value="Aminomethyltransferase beta-barrel domains"/>
    <property type="match status" value="1"/>
</dbReference>
<comment type="similarity">
    <text evidence="1">Belongs to the GcvT family.</text>
</comment>
<dbReference type="SUPFAM" id="SSF101790">
    <property type="entry name" value="Aminomethyltransferase beta-barrel domain"/>
    <property type="match status" value="1"/>
</dbReference>
<feature type="domain" description="GCVT N-terminal" evidence="3">
    <location>
        <begin position="412"/>
        <end position="691"/>
    </location>
</feature>
<accession>A0ABR9P9X7</accession>
<dbReference type="EMBL" id="JADBGI010000016">
    <property type="protein sequence ID" value="MBE3000632.1"/>
    <property type="molecule type" value="Genomic_DNA"/>
</dbReference>
<dbReference type="PANTHER" id="PTHR43757">
    <property type="entry name" value="AMINOMETHYLTRANSFERASE"/>
    <property type="match status" value="1"/>
</dbReference>
<dbReference type="Proteomes" id="UP000806528">
    <property type="component" value="Unassembled WGS sequence"/>
</dbReference>
<dbReference type="InterPro" id="IPR029043">
    <property type="entry name" value="GcvT/YgfZ_C"/>
</dbReference>
<dbReference type="Gene3D" id="3.30.9.10">
    <property type="entry name" value="D-Amino Acid Oxidase, subunit A, domain 2"/>
    <property type="match status" value="1"/>
</dbReference>
<proteinExistence type="inferred from homology"/>
<dbReference type="Pfam" id="PF01266">
    <property type="entry name" value="DAO"/>
    <property type="match status" value="1"/>
</dbReference>
<dbReference type="InterPro" id="IPR013977">
    <property type="entry name" value="GcvT_C"/>
</dbReference>
<dbReference type="InterPro" id="IPR006222">
    <property type="entry name" value="GCVT_N"/>
</dbReference>
<reference evidence="5 6" key="1">
    <citation type="submission" date="2020-09" db="EMBL/GenBank/DDBJ databases">
        <title>Diversity and distribution of actinomycetes associated with coral in the coast of Hainan.</title>
        <authorList>
            <person name="Li F."/>
        </authorList>
    </citation>
    <scope>NUCLEOTIDE SEQUENCE [LARGE SCALE GENOMIC DNA]</scope>
    <source>
        <strain evidence="5 6">HNM0947</strain>
    </source>
</reference>
<dbReference type="Gene3D" id="2.40.30.110">
    <property type="entry name" value="Aminomethyltransferase beta-barrel domains"/>
    <property type="match status" value="1"/>
</dbReference>
<dbReference type="InterPro" id="IPR036188">
    <property type="entry name" value="FAD/NAD-bd_sf"/>
</dbReference>
<dbReference type="Gene3D" id="3.50.50.60">
    <property type="entry name" value="FAD/NAD(P)-binding domain"/>
    <property type="match status" value="1"/>
</dbReference>
<feature type="domain" description="FAD dependent oxidoreductase" evidence="2">
    <location>
        <begin position="6"/>
        <end position="352"/>
    </location>
</feature>
<evidence type="ECO:0000259" key="2">
    <source>
        <dbReference type="Pfam" id="PF01266"/>
    </source>
</evidence>
<dbReference type="SUPFAM" id="SSF51905">
    <property type="entry name" value="FAD/NAD(P)-binding domain"/>
    <property type="match status" value="1"/>
</dbReference>
<dbReference type="InterPro" id="IPR027266">
    <property type="entry name" value="TrmE/GcvT-like"/>
</dbReference>
<feature type="domain" description="Aminomethyltransferase C-terminal" evidence="4">
    <location>
        <begin position="710"/>
        <end position="786"/>
    </location>
</feature>
<evidence type="ECO:0000313" key="5">
    <source>
        <dbReference type="EMBL" id="MBE3000632.1"/>
    </source>
</evidence>
<dbReference type="SUPFAM" id="SSF103025">
    <property type="entry name" value="Folate-binding domain"/>
    <property type="match status" value="1"/>
</dbReference>
<dbReference type="InterPro" id="IPR028896">
    <property type="entry name" value="GcvT/YgfZ/DmdA"/>
</dbReference>